<accession>A0A914N3H4</accession>
<reference evidence="2" key="1">
    <citation type="submission" date="2022-11" db="UniProtKB">
        <authorList>
            <consortium name="WormBaseParasite"/>
        </authorList>
    </citation>
    <scope>IDENTIFICATION</scope>
</reference>
<keyword evidence="1" id="KW-1185">Reference proteome</keyword>
<dbReference type="WBParaSite" id="Minc3s03184g33076">
    <property type="protein sequence ID" value="Minc3s03184g33076"/>
    <property type="gene ID" value="Minc3s03184g33076"/>
</dbReference>
<organism evidence="1 2">
    <name type="scientific">Meloidogyne incognita</name>
    <name type="common">Southern root-knot nematode worm</name>
    <name type="synonym">Oxyuris incognita</name>
    <dbReference type="NCBI Taxonomy" id="6306"/>
    <lineage>
        <taxon>Eukaryota</taxon>
        <taxon>Metazoa</taxon>
        <taxon>Ecdysozoa</taxon>
        <taxon>Nematoda</taxon>
        <taxon>Chromadorea</taxon>
        <taxon>Rhabditida</taxon>
        <taxon>Tylenchina</taxon>
        <taxon>Tylenchomorpha</taxon>
        <taxon>Tylenchoidea</taxon>
        <taxon>Meloidogynidae</taxon>
        <taxon>Meloidogyninae</taxon>
        <taxon>Meloidogyne</taxon>
        <taxon>Meloidogyne incognita group</taxon>
    </lineage>
</organism>
<sequence>MRLLQIKNFQHLLLHILHKEKGHNTLTFDFIGRQRWKQGCVVTHKHAKENNENGGVLTKKHSKLNVENISLITSVHPSEIVTIL</sequence>
<dbReference type="Proteomes" id="UP000887563">
    <property type="component" value="Unplaced"/>
</dbReference>
<dbReference type="AlphaFoldDB" id="A0A914N3H4"/>
<protein>
    <submittedName>
        <fullName evidence="2">Ovule protein</fullName>
    </submittedName>
</protein>
<evidence type="ECO:0000313" key="1">
    <source>
        <dbReference type="Proteomes" id="UP000887563"/>
    </source>
</evidence>
<proteinExistence type="predicted"/>
<name>A0A914N3H4_MELIC</name>
<evidence type="ECO:0000313" key="2">
    <source>
        <dbReference type="WBParaSite" id="Minc3s03184g33076"/>
    </source>
</evidence>